<comment type="caution">
    <text evidence="1">The sequence shown here is derived from an EMBL/GenBank/DDBJ whole genome shotgun (WGS) entry which is preliminary data.</text>
</comment>
<dbReference type="Proteomes" id="UP001480082">
    <property type="component" value="Unassembled WGS sequence"/>
</dbReference>
<proteinExistence type="predicted"/>
<reference evidence="1 2" key="1">
    <citation type="journal article" date="2024" name="Proc. Natl. Acad. Sci. U.S.A.">
        <title>The evolutionary genomics of adaptation to stress in wild rhizobium bacteria.</title>
        <authorList>
            <person name="Kehlet-Delgado H."/>
            <person name="Montoya A.P."/>
            <person name="Jensen K.T."/>
            <person name="Wendlandt C.E."/>
            <person name="Dexheimer C."/>
            <person name="Roberts M."/>
            <person name="Torres Martinez L."/>
            <person name="Friesen M.L."/>
            <person name="Griffitts J.S."/>
            <person name="Porter S.S."/>
        </authorList>
    </citation>
    <scope>NUCLEOTIDE SEQUENCE [LARGE SCALE GENOMIC DNA]</scope>
    <source>
        <strain evidence="1 2">M0468</strain>
    </source>
</reference>
<protein>
    <submittedName>
        <fullName evidence="1">Trypsin-like serine protease</fullName>
        <ecNumber evidence="1">3.4.21.-</ecNumber>
    </submittedName>
</protein>
<dbReference type="EC" id="3.4.21.-" evidence="1"/>
<evidence type="ECO:0000313" key="1">
    <source>
        <dbReference type="EMBL" id="MER9287199.1"/>
    </source>
</evidence>
<organism evidence="1 2">
    <name type="scientific">Mesorhizobium australicum</name>
    <dbReference type="NCBI Taxonomy" id="536018"/>
    <lineage>
        <taxon>Bacteria</taxon>
        <taxon>Pseudomonadati</taxon>
        <taxon>Pseudomonadota</taxon>
        <taxon>Alphaproteobacteria</taxon>
        <taxon>Hyphomicrobiales</taxon>
        <taxon>Phyllobacteriaceae</taxon>
        <taxon>Mesorhizobium</taxon>
    </lineage>
</organism>
<keyword evidence="2" id="KW-1185">Reference proteome</keyword>
<accession>A0ACC6T5H9</accession>
<keyword evidence="1" id="KW-0378">Hydrolase</keyword>
<sequence length="156" mass="15988">MVADLDLQPNGACNSGIKAIYAHDLKAALGDLSHRMRYSEKGIDAAANAIAADMTHPLTGNMICAGTTSGVRDACNGDSGGPLFMTVAGGPVQVGVVSWGEGPADGSAACGHKDAYGIYTRLANYTAWIDEKMKTKAPAPEKPKAGLGTAQKPKSP</sequence>
<name>A0ACC6T5H9_9HYPH</name>
<gene>
    <name evidence="1" type="ORF">NKI81_25175</name>
</gene>
<dbReference type="EMBL" id="JAMYRI010000018">
    <property type="protein sequence ID" value="MER9287199.1"/>
    <property type="molecule type" value="Genomic_DNA"/>
</dbReference>
<evidence type="ECO:0000313" key="2">
    <source>
        <dbReference type="Proteomes" id="UP001480082"/>
    </source>
</evidence>